<evidence type="ECO:0000313" key="2">
    <source>
        <dbReference type="WBParaSite" id="Hba_11862"/>
    </source>
</evidence>
<sequence>MPEGSLKDILVYQRVSLTISIYNPTDKVQLTTGPLHTLIEASFDDVIEAQNQYDNIFVLFILIVNDENIE</sequence>
<protein>
    <submittedName>
        <fullName evidence="2">Kinesin motor domain-containing protein</fullName>
    </submittedName>
</protein>
<evidence type="ECO:0000313" key="1">
    <source>
        <dbReference type="Proteomes" id="UP000095283"/>
    </source>
</evidence>
<dbReference type="WBParaSite" id="Hba_11862">
    <property type="protein sequence ID" value="Hba_11862"/>
    <property type="gene ID" value="Hba_11862"/>
</dbReference>
<accession>A0A1I7X2P4</accession>
<reference evidence="2" key="1">
    <citation type="submission" date="2016-11" db="UniProtKB">
        <authorList>
            <consortium name="WormBaseParasite"/>
        </authorList>
    </citation>
    <scope>IDENTIFICATION</scope>
</reference>
<proteinExistence type="predicted"/>
<name>A0A1I7X2P4_HETBA</name>
<dbReference type="Proteomes" id="UP000095283">
    <property type="component" value="Unplaced"/>
</dbReference>
<keyword evidence="1" id="KW-1185">Reference proteome</keyword>
<organism evidence="1 2">
    <name type="scientific">Heterorhabditis bacteriophora</name>
    <name type="common">Entomopathogenic nematode worm</name>
    <dbReference type="NCBI Taxonomy" id="37862"/>
    <lineage>
        <taxon>Eukaryota</taxon>
        <taxon>Metazoa</taxon>
        <taxon>Ecdysozoa</taxon>
        <taxon>Nematoda</taxon>
        <taxon>Chromadorea</taxon>
        <taxon>Rhabditida</taxon>
        <taxon>Rhabditina</taxon>
        <taxon>Rhabditomorpha</taxon>
        <taxon>Strongyloidea</taxon>
        <taxon>Heterorhabditidae</taxon>
        <taxon>Heterorhabditis</taxon>
    </lineage>
</organism>
<dbReference type="AlphaFoldDB" id="A0A1I7X2P4"/>